<dbReference type="RefSeq" id="XP_060307667.1">
    <property type="nucleotide sequence ID" value="XM_060461947.1"/>
</dbReference>
<sequence length="50" mass="5311">MNFCFDGSGIVVTMYVTTTGDDWANNAEASIAKVGDNGKGERPLERDGSI</sequence>
<proteinExistence type="predicted"/>
<comment type="caution">
    <text evidence="1">The sequence shown here is derived from an EMBL/GenBank/DDBJ whole genome shotgun (WGS) entry which is preliminary data.</text>
</comment>
<accession>A0AAI9YKR0</accession>
<reference evidence="1 2" key="1">
    <citation type="submission" date="2016-10" db="EMBL/GenBank/DDBJ databases">
        <title>The genome sequence of Colletotrichum fioriniae PJ7.</title>
        <authorList>
            <person name="Baroncelli R."/>
        </authorList>
    </citation>
    <scope>NUCLEOTIDE SEQUENCE [LARGE SCALE GENOMIC DNA]</scope>
    <source>
        <strain evidence="1 2">IMI 309622</strain>
    </source>
</reference>
<keyword evidence="2" id="KW-1185">Reference proteome</keyword>
<evidence type="ECO:0000313" key="1">
    <source>
        <dbReference type="EMBL" id="KAK1514522.1"/>
    </source>
</evidence>
<protein>
    <submittedName>
        <fullName evidence="1">Uncharacterized protein</fullName>
    </submittedName>
</protein>
<organism evidence="1 2">
    <name type="scientific">Colletotrichum costaricense</name>
    <dbReference type="NCBI Taxonomy" id="1209916"/>
    <lineage>
        <taxon>Eukaryota</taxon>
        <taxon>Fungi</taxon>
        <taxon>Dikarya</taxon>
        <taxon>Ascomycota</taxon>
        <taxon>Pezizomycotina</taxon>
        <taxon>Sordariomycetes</taxon>
        <taxon>Hypocreomycetidae</taxon>
        <taxon>Glomerellales</taxon>
        <taxon>Glomerellaceae</taxon>
        <taxon>Colletotrichum</taxon>
        <taxon>Colletotrichum acutatum species complex</taxon>
    </lineage>
</organism>
<dbReference type="EMBL" id="MOOE01000018">
    <property type="protein sequence ID" value="KAK1514522.1"/>
    <property type="molecule type" value="Genomic_DNA"/>
</dbReference>
<gene>
    <name evidence="1" type="ORF">CCOS01_13803</name>
</gene>
<dbReference type="AlphaFoldDB" id="A0AAI9YKR0"/>
<name>A0AAI9YKR0_9PEZI</name>
<evidence type="ECO:0000313" key="2">
    <source>
        <dbReference type="Proteomes" id="UP001240678"/>
    </source>
</evidence>
<dbReference type="GeneID" id="85345494"/>
<dbReference type="Proteomes" id="UP001240678">
    <property type="component" value="Unassembled WGS sequence"/>
</dbReference>